<dbReference type="GO" id="GO:0019700">
    <property type="term" value="P:organic phosphonate catabolic process"/>
    <property type="evidence" value="ECO:0007669"/>
    <property type="project" value="InterPro"/>
</dbReference>
<accession>A0A1M6AYV0</accession>
<dbReference type="InterPro" id="IPR011059">
    <property type="entry name" value="Metal-dep_hydrolase_composite"/>
</dbReference>
<name>A0A1M6AYV0_9FIRM</name>
<dbReference type="PIRSF" id="PIRSF038971">
    <property type="entry name" value="PhnM"/>
    <property type="match status" value="1"/>
</dbReference>
<dbReference type="Pfam" id="PF01979">
    <property type="entry name" value="Amidohydro_1"/>
    <property type="match status" value="1"/>
</dbReference>
<reference evidence="2 3" key="1">
    <citation type="submission" date="2016-11" db="EMBL/GenBank/DDBJ databases">
        <authorList>
            <person name="Jaros S."/>
            <person name="Januszkiewicz K."/>
            <person name="Wedrychowicz H."/>
        </authorList>
    </citation>
    <scope>NUCLEOTIDE SEQUENCE [LARGE SCALE GENOMIC DNA]</scope>
    <source>
        <strain evidence="2 3">DSM 17477</strain>
    </source>
</reference>
<evidence type="ECO:0000259" key="1">
    <source>
        <dbReference type="Pfam" id="PF01979"/>
    </source>
</evidence>
<dbReference type="NCBIfam" id="TIGR02318">
    <property type="entry name" value="phosphono_phnM"/>
    <property type="match status" value="1"/>
</dbReference>
<keyword evidence="3" id="KW-1185">Reference proteome</keyword>
<dbReference type="Proteomes" id="UP000184052">
    <property type="component" value="Unassembled WGS sequence"/>
</dbReference>
<dbReference type="Gene3D" id="2.30.40.10">
    <property type="entry name" value="Urease, subunit C, domain 1"/>
    <property type="match status" value="1"/>
</dbReference>
<dbReference type="InterPro" id="IPR032466">
    <property type="entry name" value="Metal_Hydrolase"/>
</dbReference>
<dbReference type="AlphaFoldDB" id="A0A1M6AYV0"/>
<dbReference type="STRING" id="1121476.SAMN02745751_00298"/>
<protein>
    <submittedName>
        <fullName evidence="2">Alpha-D-ribose 1-methylphosphonate 5-triphosphate diphosphatase</fullName>
    </submittedName>
</protein>
<dbReference type="PANTHER" id="PTHR43135">
    <property type="entry name" value="ALPHA-D-RIBOSE 1-METHYLPHOSPHONATE 5-TRIPHOSPHATE DIPHOSPHATASE"/>
    <property type="match status" value="1"/>
</dbReference>
<dbReference type="OrthoDB" id="9776455at2"/>
<dbReference type="PANTHER" id="PTHR43135:SF3">
    <property type="entry name" value="ALPHA-D-RIBOSE 1-METHYLPHOSPHONATE 5-TRIPHOSPHATE DIPHOSPHATASE"/>
    <property type="match status" value="1"/>
</dbReference>
<dbReference type="NCBIfam" id="NF011984">
    <property type="entry name" value="PRK15446.1-5"/>
    <property type="match status" value="1"/>
</dbReference>
<gene>
    <name evidence="2" type="ORF">SAMN02745751_00298</name>
</gene>
<evidence type="ECO:0000313" key="2">
    <source>
        <dbReference type="EMBL" id="SHI41655.1"/>
    </source>
</evidence>
<dbReference type="InterPro" id="IPR051781">
    <property type="entry name" value="Metallo-dep_Hydrolase"/>
</dbReference>
<dbReference type="RefSeq" id="WP_073046003.1">
    <property type="nucleotide sequence ID" value="NZ_FQZL01000004.1"/>
</dbReference>
<organism evidence="2 3">
    <name type="scientific">Dethiosulfatibacter aminovorans DSM 17477</name>
    <dbReference type="NCBI Taxonomy" id="1121476"/>
    <lineage>
        <taxon>Bacteria</taxon>
        <taxon>Bacillati</taxon>
        <taxon>Bacillota</taxon>
        <taxon>Tissierellia</taxon>
        <taxon>Dethiosulfatibacter</taxon>
    </lineage>
</organism>
<dbReference type="SUPFAM" id="SSF51338">
    <property type="entry name" value="Composite domain of metallo-dependent hydrolases"/>
    <property type="match status" value="1"/>
</dbReference>
<evidence type="ECO:0000313" key="3">
    <source>
        <dbReference type="Proteomes" id="UP000184052"/>
    </source>
</evidence>
<dbReference type="NCBIfam" id="NF011987">
    <property type="entry name" value="PRK15446.2-3"/>
    <property type="match status" value="1"/>
</dbReference>
<dbReference type="InterPro" id="IPR006680">
    <property type="entry name" value="Amidohydro-rel"/>
</dbReference>
<dbReference type="Gene3D" id="3.20.20.140">
    <property type="entry name" value="Metal-dependent hydrolases"/>
    <property type="match status" value="2"/>
</dbReference>
<dbReference type="GO" id="GO:0016810">
    <property type="term" value="F:hydrolase activity, acting on carbon-nitrogen (but not peptide) bonds"/>
    <property type="evidence" value="ECO:0007669"/>
    <property type="project" value="InterPro"/>
</dbReference>
<dbReference type="NCBIfam" id="NF011990">
    <property type="entry name" value="PRK15446.2-6"/>
    <property type="match status" value="1"/>
</dbReference>
<proteinExistence type="predicted"/>
<dbReference type="SUPFAM" id="SSF51556">
    <property type="entry name" value="Metallo-dependent hydrolases"/>
    <property type="match status" value="1"/>
</dbReference>
<sequence>MIRLTNGRIVLKDRIIEGRDLIIREDIIEGLPERNEAIHIEGNREVELVDVNGAYITPGFVDIHADYIEQMGAPRPTSMMDLNLAMRETERVLATHGITTMFHSLSIMKDMSFDKNPIRQMKYVRTLTDIIDEIERGQKLIRHKFHARFEMESVDCIEELKGFINDGKVDLVSFMDHSPGQGQYSNVERYREDLIKMDNDLNEDNVDDYLESIKTVEKASHQECIEIAELARSKNIAVASHDDDTMEKLDCNEEIGVTISEFPIRIDVAKKAKEKGFHTIAGAPNVMLGGSHSGNLAAHEAIQEGCIDILCSDYYPASMLHSVFKLHETYGHDLAEMFALVTINPAKAVKLDDVLGSIEIGKKADLLVIDKLEETYPVVSRCYVNGSEVMRMSY</sequence>
<feature type="domain" description="Amidohydrolase-related" evidence="1">
    <location>
        <begin position="55"/>
        <end position="374"/>
    </location>
</feature>
<dbReference type="EMBL" id="FQZL01000004">
    <property type="protein sequence ID" value="SHI41655.1"/>
    <property type="molecule type" value="Genomic_DNA"/>
</dbReference>
<dbReference type="InterPro" id="IPR012696">
    <property type="entry name" value="PhnM"/>
</dbReference>